<feature type="compositionally biased region" description="Polar residues" evidence="5">
    <location>
        <begin position="559"/>
        <end position="568"/>
    </location>
</feature>
<feature type="compositionally biased region" description="Gly residues" evidence="5">
    <location>
        <begin position="412"/>
        <end position="424"/>
    </location>
</feature>
<evidence type="ECO:0000313" key="7">
    <source>
        <dbReference type="EMBL" id="CDL30069.1"/>
    </source>
</evidence>
<dbReference type="GO" id="GO:0030255">
    <property type="term" value="P:protein secretion by the type IV secretion system"/>
    <property type="evidence" value="ECO:0007669"/>
    <property type="project" value="InterPro"/>
</dbReference>
<keyword evidence="2 6" id="KW-0812">Transmembrane</keyword>
<evidence type="ECO:0000313" key="8">
    <source>
        <dbReference type="Proteomes" id="UP000019199"/>
    </source>
</evidence>
<feature type="transmembrane region" description="Helical" evidence="6">
    <location>
        <begin position="226"/>
        <end position="247"/>
    </location>
</feature>
<keyword evidence="4 6" id="KW-0472">Membrane</keyword>
<protein>
    <submittedName>
        <fullName evidence="7">Conjugative transfer protein TrbL</fullName>
    </submittedName>
</protein>
<comment type="caution">
    <text evidence="7">The sequence shown here is derived from an EMBL/GenBank/DDBJ whole genome shotgun (WGS) entry which is preliminary data.</text>
</comment>
<evidence type="ECO:0000256" key="4">
    <source>
        <dbReference type="ARBA" id="ARBA00023136"/>
    </source>
</evidence>
<dbReference type="NCBIfam" id="TIGR02783">
    <property type="entry name" value="TrbL_P"/>
    <property type="match status" value="1"/>
</dbReference>
<dbReference type="AlphaFoldDB" id="W1F6R8"/>
<feature type="transmembrane region" description="Helical" evidence="6">
    <location>
        <begin position="278"/>
        <end position="299"/>
    </location>
</feature>
<evidence type="ECO:0000256" key="6">
    <source>
        <dbReference type="SAM" id="Phobius"/>
    </source>
</evidence>
<comment type="subcellular location">
    <subcellularLocation>
        <location evidence="1">Membrane</location>
        <topology evidence="1">Multi-pass membrane protein</topology>
    </subcellularLocation>
</comment>
<reference evidence="7 8" key="1">
    <citation type="submission" date="2013-10" db="EMBL/GenBank/DDBJ databases">
        <title>Antibiotic resistance diversity of beta-lactamase producers in the General Hospital Vienna.</title>
        <authorList>
            <person name="Barisic I."/>
            <person name="Mitteregger D."/>
            <person name="Hirschl A.M."/>
            <person name="Noehammer C."/>
            <person name="Wiesinger-Mayr H."/>
        </authorList>
    </citation>
    <scope>NUCLEOTIDE SEQUENCE [LARGE SCALE GENOMIC DNA]</scope>
    <source>
        <strain evidence="7 8">ISC7</strain>
    </source>
</reference>
<feature type="transmembrane region" description="Helical" evidence="6">
    <location>
        <begin position="150"/>
        <end position="168"/>
    </location>
</feature>
<dbReference type="InterPro" id="IPR007688">
    <property type="entry name" value="Conjugal_tfr_TrbL/VirB6"/>
</dbReference>
<feature type="transmembrane region" description="Helical" evidence="6">
    <location>
        <begin position="320"/>
        <end position="338"/>
    </location>
</feature>
<evidence type="ECO:0000256" key="2">
    <source>
        <dbReference type="ARBA" id="ARBA00022692"/>
    </source>
</evidence>
<feature type="region of interest" description="Disordered" evidence="5">
    <location>
        <begin position="504"/>
        <end position="580"/>
    </location>
</feature>
<proteinExistence type="predicted"/>
<evidence type="ECO:0000256" key="5">
    <source>
        <dbReference type="SAM" id="MobiDB-lite"/>
    </source>
</evidence>
<feature type="compositionally biased region" description="Polar residues" evidence="5">
    <location>
        <begin position="511"/>
        <end position="540"/>
    </location>
</feature>
<sequence>MVRWYSYEIYHSSHSVGVFLSLLATQKPIPTRLNCNKSVSKMTDQEKTQCGKSGEFTKSPKRNGDRMKFRHLIYPCLSVLLILISTQAQAAPLDSAGLLDDILKRFANVASTWAGTIQNYATWIFWSLAVISMVWTFAMMAMQGEGLSAALAEVVRFFAVLGFFFYLLKNGPAISVDIQDSLRQLAANASGLSKSFSPSGIVDIGFDIVSRVVDQSSIWSPADSTVGLILAGVILCVLALVGVNMLLLLITGWILSYGGIFLLGFGGARWTSDIAITYFKTVLGIALQLFTMVLIVGIGKSFIDQYYQAMGDDAVQMKSMFVMLVASIVLLVLVNKVPPMVGSIVGGASMQGIGGFGAGAIIGAAAAAGAAIAASGAAAAAGAANAAGGASALKAAFESAQAAMAEESSTGSKGGSGGGFGSGEDTGSVDTSGGQPSGGSGGSSAENSTGSSSGGSQGFASSFSRAGRMASHMANSLANGLAARNAAKHDSKVRAARDIIAQTPGGKLASQIRSQTVERQSNNTEESFGYGSITTSNKFNGDSLGGEEQTTTQTENTGSIDTQTSQSGDEYEQFKNKSKF</sequence>
<dbReference type="GO" id="GO:0016020">
    <property type="term" value="C:membrane"/>
    <property type="evidence" value="ECO:0007669"/>
    <property type="project" value="UniProtKB-SubCell"/>
</dbReference>
<name>W1F6R8_ECOLX</name>
<dbReference type="EMBL" id="CBWN010000183">
    <property type="protein sequence ID" value="CDL30069.1"/>
    <property type="molecule type" value="Genomic_DNA"/>
</dbReference>
<evidence type="ECO:0000256" key="1">
    <source>
        <dbReference type="ARBA" id="ARBA00004141"/>
    </source>
</evidence>
<feature type="transmembrane region" description="Helical" evidence="6">
    <location>
        <begin position="120"/>
        <end position="138"/>
    </location>
</feature>
<dbReference type="Pfam" id="PF04610">
    <property type="entry name" value="TrbL"/>
    <property type="match status" value="1"/>
</dbReference>
<dbReference type="Proteomes" id="UP000019199">
    <property type="component" value="Unassembled WGS sequence"/>
</dbReference>
<feature type="transmembrane region" description="Helical" evidence="6">
    <location>
        <begin position="254"/>
        <end position="272"/>
    </location>
</feature>
<keyword evidence="3 6" id="KW-1133">Transmembrane helix</keyword>
<feature type="transmembrane region" description="Helical" evidence="6">
    <location>
        <begin position="358"/>
        <end position="384"/>
    </location>
</feature>
<organism evidence="7 8">
    <name type="scientific">Escherichia coli ISC7</name>
    <dbReference type="NCBI Taxonomy" id="1432555"/>
    <lineage>
        <taxon>Bacteria</taxon>
        <taxon>Pseudomonadati</taxon>
        <taxon>Pseudomonadota</taxon>
        <taxon>Gammaproteobacteria</taxon>
        <taxon>Enterobacterales</taxon>
        <taxon>Enterobacteriaceae</taxon>
        <taxon>Escherichia</taxon>
    </lineage>
</organism>
<feature type="transmembrane region" description="Helical" evidence="6">
    <location>
        <begin position="72"/>
        <end position="90"/>
    </location>
</feature>
<feature type="region of interest" description="Disordered" evidence="5">
    <location>
        <begin position="406"/>
        <end position="462"/>
    </location>
</feature>
<dbReference type="InterPro" id="IPR014150">
    <property type="entry name" value="Conjugal_tfr_TrbL"/>
</dbReference>
<feature type="compositionally biased region" description="Low complexity" evidence="5">
    <location>
        <begin position="546"/>
        <end position="558"/>
    </location>
</feature>
<evidence type="ECO:0000256" key="3">
    <source>
        <dbReference type="ARBA" id="ARBA00022989"/>
    </source>
</evidence>
<feature type="compositionally biased region" description="Low complexity" evidence="5">
    <location>
        <begin position="425"/>
        <end position="434"/>
    </location>
</feature>
<accession>W1F6R8</accession>